<dbReference type="GO" id="GO:0004805">
    <property type="term" value="F:trehalose-phosphatase activity"/>
    <property type="evidence" value="ECO:0007669"/>
    <property type="project" value="UniProtKB-EC"/>
</dbReference>
<comment type="cofactor">
    <cofactor evidence="2">
        <name>Mg(2+)</name>
        <dbReference type="ChEBI" id="CHEBI:18420"/>
    </cofactor>
</comment>
<sequence length="257" mass="26588">MSARHMPSHAGAEALLLPTPPVVADGIALFLDMDGVLAPMAPTPDGVGPVARRTAALKAVEARLAGRVAIVSGRTIAEVDRISDHALTSASGVHGLERRLKDGSISRGAPDAGVAVALAGFKAFAADRPGVIVEDKGVSAGLHYRQAPEQTDAAKALAKRLQVETGLSLQPGHMVLELKTPGADKGTAVIDFMQDAPFKDAIPVMLGDDLTDEHGFEAAAALGGYGVLVGPQRETAARYRLDDVDAVLTWLEAVAKA</sequence>
<dbReference type="SUPFAM" id="SSF56784">
    <property type="entry name" value="HAD-like"/>
    <property type="match status" value="1"/>
</dbReference>
<dbReference type="InterPro" id="IPR023214">
    <property type="entry name" value="HAD_sf"/>
</dbReference>
<dbReference type="Gene3D" id="3.30.70.1020">
    <property type="entry name" value="Trehalose-6-phosphate phosphatase related protein, domain 2"/>
    <property type="match status" value="1"/>
</dbReference>
<gene>
    <name evidence="3" type="ORF">GGR11_002414</name>
</gene>
<evidence type="ECO:0000313" key="3">
    <source>
        <dbReference type="EMBL" id="MBB3872861.1"/>
    </source>
</evidence>
<dbReference type="InterPro" id="IPR003337">
    <property type="entry name" value="Trehalose_PPase"/>
</dbReference>
<dbReference type="Gene3D" id="3.40.50.1000">
    <property type="entry name" value="HAD superfamily/HAD-like"/>
    <property type="match status" value="1"/>
</dbReference>
<proteinExistence type="inferred from homology"/>
<reference evidence="3 4" key="1">
    <citation type="submission" date="2020-08" db="EMBL/GenBank/DDBJ databases">
        <title>Genomic Encyclopedia of Type Strains, Phase IV (KMG-IV): sequencing the most valuable type-strain genomes for metagenomic binning, comparative biology and taxonomic classification.</title>
        <authorList>
            <person name="Goeker M."/>
        </authorList>
    </citation>
    <scope>NUCLEOTIDE SEQUENCE [LARGE SCALE GENOMIC DNA]</scope>
    <source>
        <strain evidence="3 4">DSM 14878</strain>
    </source>
</reference>
<organism evidence="3 4">
    <name type="scientific">Brevundimonas mediterranea</name>
    <dbReference type="NCBI Taxonomy" id="74329"/>
    <lineage>
        <taxon>Bacteria</taxon>
        <taxon>Pseudomonadati</taxon>
        <taxon>Pseudomonadota</taxon>
        <taxon>Alphaproteobacteria</taxon>
        <taxon>Caulobacterales</taxon>
        <taxon>Caulobacteraceae</taxon>
        <taxon>Brevundimonas</taxon>
    </lineage>
</organism>
<dbReference type="NCBIfam" id="TIGR00685">
    <property type="entry name" value="T6PP"/>
    <property type="match status" value="1"/>
</dbReference>
<comment type="pathway">
    <text evidence="2">Glycan biosynthesis; trehalose biosynthesis.</text>
</comment>
<accession>A0A7W6F093</accession>
<keyword evidence="2" id="KW-0479">Metal-binding</keyword>
<keyword evidence="2" id="KW-0460">Magnesium</keyword>
<dbReference type="Pfam" id="PF02358">
    <property type="entry name" value="Trehalose_PPase"/>
    <property type="match status" value="1"/>
</dbReference>
<dbReference type="EC" id="3.1.3.12" evidence="2"/>
<dbReference type="GO" id="GO:0046872">
    <property type="term" value="F:metal ion binding"/>
    <property type="evidence" value="ECO:0007669"/>
    <property type="project" value="UniProtKB-KW"/>
</dbReference>
<dbReference type="InterPro" id="IPR044651">
    <property type="entry name" value="OTSB-like"/>
</dbReference>
<dbReference type="UniPathway" id="UPA00299"/>
<evidence type="ECO:0000256" key="2">
    <source>
        <dbReference type="RuleBase" id="RU361117"/>
    </source>
</evidence>
<protein>
    <recommendedName>
        <fullName evidence="2">Trehalose 6-phosphate phosphatase</fullName>
        <ecNumber evidence="2">3.1.3.12</ecNumber>
    </recommendedName>
</protein>
<evidence type="ECO:0000256" key="1">
    <source>
        <dbReference type="ARBA" id="ARBA00022801"/>
    </source>
</evidence>
<dbReference type="Proteomes" id="UP000532936">
    <property type="component" value="Unassembled WGS sequence"/>
</dbReference>
<name>A0A7W6F093_9CAUL</name>
<dbReference type="PANTHER" id="PTHR43768">
    <property type="entry name" value="TREHALOSE 6-PHOSPHATE PHOSPHATASE"/>
    <property type="match status" value="1"/>
</dbReference>
<dbReference type="RefSeq" id="WP_425485673.1">
    <property type="nucleotide sequence ID" value="NZ_JACIDA010000002.1"/>
</dbReference>
<evidence type="ECO:0000313" key="4">
    <source>
        <dbReference type="Proteomes" id="UP000532936"/>
    </source>
</evidence>
<dbReference type="GO" id="GO:0005992">
    <property type="term" value="P:trehalose biosynthetic process"/>
    <property type="evidence" value="ECO:0007669"/>
    <property type="project" value="UniProtKB-UniPathway"/>
</dbReference>
<comment type="function">
    <text evidence="2">Removes the phosphate from trehalose 6-phosphate to produce free trehalose.</text>
</comment>
<dbReference type="InterPro" id="IPR036412">
    <property type="entry name" value="HAD-like_sf"/>
</dbReference>
<keyword evidence="1 2" id="KW-0378">Hydrolase</keyword>
<dbReference type="EMBL" id="JACIDA010000002">
    <property type="protein sequence ID" value="MBB3872861.1"/>
    <property type="molecule type" value="Genomic_DNA"/>
</dbReference>
<comment type="catalytic activity">
    <reaction evidence="2">
        <text>alpha,alpha-trehalose 6-phosphate + H2O = alpha,alpha-trehalose + phosphate</text>
        <dbReference type="Rhea" id="RHEA:23420"/>
        <dbReference type="ChEBI" id="CHEBI:15377"/>
        <dbReference type="ChEBI" id="CHEBI:16551"/>
        <dbReference type="ChEBI" id="CHEBI:43474"/>
        <dbReference type="ChEBI" id="CHEBI:58429"/>
        <dbReference type="EC" id="3.1.3.12"/>
    </reaction>
</comment>
<dbReference type="AlphaFoldDB" id="A0A7W6F093"/>
<dbReference type="PANTHER" id="PTHR43768:SF3">
    <property type="entry name" value="TREHALOSE 6-PHOSPHATE PHOSPHATASE"/>
    <property type="match status" value="1"/>
</dbReference>
<comment type="caution">
    <text evidence="3">The sequence shown here is derived from an EMBL/GenBank/DDBJ whole genome shotgun (WGS) entry which is preliminary data.</text>
</comment>
<comment type="similarity">
    <text evidence="2">Belongs to the trehalose phosphatase family.</text>
</comment>